<dbReference type="GO" id="GO:0000775">
    <property type="term" value="C:chromosome, centromeric region"/>
    <property type="evidence" value="ECO:0007669"/>
    <property type="project" value="UniProtKB-SubCell"/>
</dbReference>
<evidence type="ECO:0008006" key="12">
    <source>
        <dbReference type="Google" id="ProtNLM"/>
    </source>
</evidence>
<evidence type="ECO:0000256" key="8">
    <source>
        <dbReference type="SAM" id="Coils"/>
    </source>
</evidence>
<reference evidence="10" key="1">
    <citation type="journal article" date="2020" name="Stud. Mycol.">
        <title>101 Dothideomycetes genomes: a test case for predicting lifestyles and emergence of pathogens.</title>
        <authorList>
            <person name="Haridas S."/>
            <person name="Albert R."/>
            <person name="Binder M."/>
            <person name="Bloem J."/>
            <person name="Labutti K."/>
            <person name="Salamov A."/>
            <person name="Andreopoulos B."/>
            <person name="Baker S."/>
            <person name="Barry K."/>
            <person name="Bills G."/>
            <person name="Bluhm B."/>
            <person name="Cannon C."/>
            <person name="Castanera R."/>
            <person name="Culley D."/>
            <person name="Daum C."/>
            <person name="Ezra D."/>
            <person name="Gonzalez J."/>
            <person name="Henrissat B."/>
            <person name="Kuo A."/>
            <person name="Liang C."/>
            <person name="Lipzen A."/>
            <person name="Lutzoni F."/>
            <person name="Magnuson J."/>
            <person name="Mondo S."/>
            <person name="Nolan M."/>
            <person name="Ohm R."/>
            <person name="Pangilinan J."/>
            <person name="Park H.-J."/>
            <person name="Ramirez L."/>
            <person name="Alfaro M."/>
            <person name="Sun H."/>
            <person name="Tritt A."/>
            <person name="Yoshinaga Y."/>
            <person name="Zwiers L.-H."/>
            <person name="Turgeon B."/>
            <person name="Goodwin S."/>
            <person name="Spatafora J."/>
            <person name="Crous P."/>
            <person name="Grigoriev I."/>
        </authorList>
    </citation>
    <scope>NUCLEOTIDE SEQUENCE</scope>
    <source>
        <strain evidence="10">CBS 675.92</strain>
    </source>
</reference>
<protein>
    <recommendedName>
        <fullName evidence="12">Centromere protein Cenp-K</fullName>
    </recommendedName>
</protein>
<keyword evidence="11" id="KW-1185">Reference proteome</keyword>
<dbReference type="GO" id="GO:0005634">
    <property type="term" value="C:nucleus"/>
    <property type="evidence" value="ECO:0007669"/>
    <property type="project" value="UniProtKB-SubCell"/>
</dbReference>
<evidence type="ECO:0000256" key="2">
    <source>
        <dbReference type="ARBA" id="ARBA00004584"/>
    </source>
</evidence>
<evidence type="ECO:0000256" key="1">
    <source>
        <dbReference type="ARBA" id="ARBA00004123"/>
    </source>
</evidence>
<dbReference type="GO" id="GO:0000070">
    <property type="term" value="P:mitotic sister chromatid segregation"/>
    <property type="evidence" value="ECO:0007669"/>
    <property type="project" value="TreeGrafter"/>
</dbReference>
<proteinExistence type="inferred from homology"/>
<evidence type="ECO:0000313" key="10">
    <source>
        <dbReference type="EMBL" id="KAF1956773.1"/>
    </source>
</evidence>
<comment type="similarity">
    <text evidence="3">Belongs to the CENP-K/MCM22 family.</text>
</comment>
<feature type="coiled-coil region" evidence="8">
    <location>
        <begin position="172"/>
        <end position="243"/>
    </location>
</feature>
<dbReference type="Proteomes" id="UP000800035">
    <property type="component" value="Unassembled WGS sequence"/>
</dbReference>
<dbReference type="OrthoDB" id="9445768at2759"/>
<feature type="coiled-coil region" evidence="8">
    <location>
        <begin position="65"/>
        <end position="92"/>
    </location>
</feature>
<keyword evidence="7" id="KW-0137">Centromere</keyword>
<name>A0A6A5TV16_9PLEO</name>
<sequence length="383" mass="42774">MDNSPSFAYDFPSQQHLTGIKNLCDIPSLAMAQSQKETLARIQQYVTAARELQDDPMDFNASVTEARLEQTVRELQERVQEQQAALEKLRASSEIDVEKAAYASEDPREKLKQLLAVKDAYTRLTPTAPYLPPKGSILPALLAARTLQQNIQGSKAAITSTQEQISKSDTSLKHEEANLHDAKLLAQAMENRITRLRTQHEARSQKTPAQLAKELIAAKRAQKKEYDEEMQRLSDSLNDFINDHLSAMVAAEELGGPVVGDMFDVENETLAAGFTKKGKVKSGKKAPSEKSRQRRIDQIWGSKAAVEDEDEPLTEAEAADNELRQLIENLLTTLANSAGGKAYYELERDSAASRFLVRAKIAQFHPRDARKLRLIDFGRELDD</sequence>
<accession>A0A6A5TV16</accession>
<dbReference type="GO" id="GO:0051382">
    <property type="term" value="P:kinetochore assembly"/>
    <property type="evidence" value="ECO:0007669"/>
    <property type="project" value="InterPro"/>
</dbReference>
<keyword evidence="5 8" id="KW-0175">Coiled coil</keyword>
<gene>
    <name evidence="10" type="ORF">CC80DRAFT_65293</name>
</gene>
<dbReference type="EMBL" id="ML976991">
    <property type="protein sequence ID" value="KAF1956773.1"/>
    <property type="molecule type" value="Genomic_DNA"/>
</dbReference>
<evidence type="ECO:0000256" key="3">
    <source>
        <dbReference type="ARBA" id="ARBA00005795"/>
    </source>
</evidence>
<evidence type="ECO:0000256" key="7">
    <source>
        <dbReference type="ARBA" id="ARBA00023328"/>
    </source>
</evidence>
<keyword evidence="6" id="KW-0539">Nucleus</keyword>
<dbReference type="PANTHER" id="PTHR14401:SF6">
    <property type="entry name" value="CENTROMERE PROTEIN K"/>
    <property type="match status" value="1"/>
</dbReference>
<organism evidence="10 11">
    <name type="scientific">Byssothecium circinans</name>
    <dbReference type="NCBI Taxonomy" id="147558"/>
    <lineage>
        <taxon>Eukaryota</taxon>
        <taxon>Fungi</taxon>
        <taxon>Dikarya</taxon>
        <taxon>Ascomycota</taxon>
        <taxon>Pezizomycotina</taxon>
        <taxon>Dothideomycetes</taxon>
        <taxon>Pleosporomycetidae</taxon>
        <taxon>Pleosporales</taxon>
        <taxon>Massarineae</taxon>
        <taxon>Massarinaceae</taxon>
        <taxon>Byssothecium</taxon>
    </lineage>
</organism>
<evidence type="ECO:0000256" key="4">
    <source>
        <dbReference type="ARBA" id="ARBA00022454"/>
    </source>
</evidence>
<comment type="subcellular location">
    <subcellularLocation>
        <location evidence="2">Chromosome</location>
        <location evidence="2">Centromere</location>
    </subcellularLocation>
    <subcellularLocation>
        <location evidence="1">Nucleus</location>
    </subcellularLocation>
</comment>
<dbReference type="AlphaFoldDB" id="A0A6A5TV16"/>
<feature type="region of interest" description="Disordered" evidence="9">
    <location>
        <begin position="276"/>
        <end position="314"/>
    </location>
</feature>
<dbReference type="PANTHER" id="PTHR14401">
    <property type="entry name" value="CENTROMERE PROTEIN K"/>
    <property type="match status" value="1"/>
</dbReference>
<evidence type="ECO:0000313" key="11">
    <source>
        <dbReference type="Proteomes" id="UP000800035"/>
    </source>
</evidence>
<feature type="compositionally biased region" description="Basic and acidic residues" evidence="9">
    <location>
        <begin position="286"/>
        <end position="297"/>
    </location>
</feature>
<dbReference type="InterPro" id="IPR020993">
    <property type="entry name" value="Centromere_CenpK"/>
</dbReference>
<evidence type="ECO:0000256" key="6">
    <source>
        <dbReference type="ARBA" id="ARBA00023242"/>
    </source>
</evidence>
<keyword evidence="4" id="KW-0158">Chromosome</keyword>
<evidence type="ECO:0000256" key="9">
    <source>
        <dbReference type="SAM" id="MobiDB-lite"/>
    </source>
</evidence>
<evidence type="ECO:0000256" key="5">
    <source>
        <dbReference type="ARBA" id="ARBA00023054"/>
    </source>
</evidence>